<evidence type="ECO:0000256" key="1">
    <source>
        <dbReference type="ARBA" id="ARBA00004651"/>
    </source>
</evidence>
<feature type="transmembrane region" description="Helical" evidence="7">
    <location>
        <begin position="59"/>
        <end position="78"/>
    </location>
</feature>
<feature type="transmembrane region" description="Helical" evidence="7">
    <location>
        <begin position="27"/>
        <end position="47"/>
    </location>
</feature>
<organism evidence="9 10">
    <name type="scientific">Bhargavaea beijingensis</name>
    <dbReference type="NCBI Taxonomy" id="426756"/>
    <lineage>
        <taxon>Bacteria</taxon>
        <taxon>Bacillati</taxon>
        <taxon>Bacillota</taxon>
        <taxon>Bacilli</taxon>
        <taxon>Bacillales</taxon>
        <taxon>Caryophanaceae</taxon>
        <taxon>Bhargavaea</taxon>
    </lineage>
</organism>
<keyword evidence="6 7" id="KW-0472">Membrane</keyword>
<feature type="domain" description="Acyltransferase 3" evidence="8">
    <location>
        <begin position="23"/>
        <end position="339"/>
    </location>
</feature>
<dbReference type="EMBL" id="RWGW01000005">
    <property type="protein sequence ID" value="RSK35704.1"/>
    <property type="molecule type" value="Genomic_DNA"/>
</dbReference>
<comment type="similarity">
    <text evidence="2">Belongs to the acyltransferase 3 family.</text>
</comment>
<reference evidence="9 10" key="1">
    <citation type="submission" date="2018-12" db="EMBL/GenBank/DDBJ databases">
        <title>Comparitive functional genomics of dry heat resistant strains isolated from the viking spacecraft.</title>
        <authorList>
            <person name="Seuylemezian A."/>
            <person name="Vaishampayan P."/>
        </authorList>
    </citation>
    <scope>NUCLEOTIDE SEQUENCE [LARGE SCALE GENOMIC DNA]</scope>
    <source>
        <strain evidence="9 10">M6-11</strain>
    </source>
</reference>
<feature type="transmembrane region" description="Helical" evidence="7">
    <location>
        <begin position="225"/>
        <end position="246"/>
    </location>
</feature>
<comment type="subcellular location">
    <subcellularLocation>
        <location evidence="1">Cell membrane</location>
        <topology evidence="1">Multi-pass membrane protein</topology>
    </subcellularLocation>
</comment>
<feature type="transmembrane region" description="Helical" evidence="7">
    <location>
        <begin position="99"/>
        <end position="116"/>
    </location>
</feature>
<proteinExistence type="inferred from homology"/>
<feature type="transmembrane region" description="Helical" evidence="7">
    <location>
        <begin position="266"/>
        <end position="284"/>
    </location>
</feature>
<gene>
    <name evidence="9" type="ORF">EJA12_03770</name>
</gene>
<dbReference type="PANTHER" id="PTHR40074:SF2">
    <property type="entry name" value="O-ACETYLTRANSFERASE WECH"/>
    <property type="match status" value="1"/>
</dbReference>
<evidence type="ECO:0000313" key="9">
    <source>
        <dbReference type="EMBL" id="RSK35704.1"/>
    </source>
</evidence>
<dbReference type="Pfam" id="PF01757">
    <property type="entry name" value="Acyl_transf_3"/>
    <property type="match status" value="1"/>
</dbReference>
<evidence type="ECO:0000256" key="7">
    <source>
        <dbReference type="SAM" id="Phobius"/>
    </source>
</evidence>
<feature type="transmembrane region" description="Helical" evidence="7">
    <location>
        <begin position="323"/>
        <end position="346"/>
    </location>
</feature>
<protein>
    <recommendedName>
        <fullName evidence="8">Acyltransferase 3 domain-containing protein</fullName>
    </recommendedName>
</protein>
<evidence type="ECO:0000256" key="3">
    <source>
        <dbReference type="ARBA" id="ARBA00022475"/>
    </source>
</evidence>
<evidence type="ECO:0000256" key="6">
    <source>
        <dbReference type="ARBA" id="ARBA00023136"/>
    </source>
</evidence>
<dbReference type="PANTHER" id="PTHR40074">
    <property type="entry name" value="O-ACETYLTRANSFERASE WECH"/>
    <property type="match status" value="1"/>
</dbReference>
<evidence type="ECO:0000259" key="8">
    <source>
        <dbReference type="Pfam" id="PF01757"/>
    </source>
</evidence>
<keyword evidence="5 7" id="KW-1133">Transmembrane helix</keyword>
<sequence>MLVLYLLYYAYWLRWINLNRQLNEINLLRAIACIAVVVTHSITNYAKTYEPALFDQDKFITYFRFALLWATPVFVMISEVLISKNYPNGVRKGFLLKRVKYILVPYILIGLLKSYMHSEGQWSVFFQRSWEIVVLGHWHGFFVLVIFQFYILHILLGRFLQKSHPLPPILISFILSFTYLYIHAGNKEYRVFIEQVYPFWDRTIFIGWLFYFVVAFYIGQNYERVLIFFTKHFYIPLITAVVSYVMMMNRVMDRVFVSVKSDRYDMLIFALSVFILALVLLRMIKKPNHTLIKLSHFSFFIYLTHQLTLPYLSNLTQTVANTFWSHVVILTFLGLATSIGWAMLFYESRLTKLFTGRIKALDQLAR</sequence>
<accession>A0ABX9ZF97</accession>
<dbReference type="Proteomes" id="UP000272481">
    <property type="component" value="Unassembled WGS sequence"/>
</dbReference>
<feature type="transmembrane region" description="Helical" evidence="7">
    <location>
        <begin position="199"/>
        <end position="218"/>
    </location>
</feature>
<feature type="transmembrane region" description="Helical" evidence="7">
    <location>
        <begin position="168"/>
        <end position="184"/>
    </location>
</feature>
<comment type="caution">
    <text evidence="9">The sequence shown here is derived from an EMBL/GenBank/DDBJ whole genome shotgun (WGS) entry which is preliminary data.</text>
</comment>
<evidence type="ECO:0000256" key="4">
    <source>
        <dbReference type="ARBA" id="ARBA00022692"/>
    </source>
</evidence>
<dbReference type="InterPro" id="IPR002656">
    <property type="entry name" value="Acyl_transf_3_dom"/>
</dbReference>
<keyword evidence="3" id="KW-1003">Cell membrane</keyword>
<name>A0ABX9ZF97_9BACL</name>
<feature type="transmembrane region" description="Helical" evidence="7">
    <location>
        <begin position="136"/>
        <end position="156"/>
    </location>
</feature>
<keyword evidence="4 7" id="KW-0812">Transmembrane</keyword>
<feature type="transmembrane region" description="Helical" evidence="7">
    <location>
        <begin position="291"/>
        <end position="311"/>
    </location>
</feature>
<evidence type="ECO:0000313" key="10">
    <source>
        <dbReference type="Proteomes" id="UP000272481"/>
    </source>
</evidence>
<keyword evidence="10" id="KW-1185">Reference proteome</keyword>
<evidence type="ECO:0000256" key="2">
    <source>
        <dbReference type="ARBA" id="ARBA00007400"/>
    </source>
</evidence>
<evidence type="ECO:0000256" key="5">
    <source>
        <dbReference type="ARBA" id="ARBA00022989"/>
    </source>
</evidence>